<evidence type="ECO:0000313" key="2">
    <source>
        <dbReference type="Proteomes" id="UP000021369"/>
    </source>
</evidence>
<proteinExistence type="predicted"/>
<name>A0A011WKC3_RUMAL</name>
<evidence type="ECO:0000313" key="1">
    <source>
        <dbReference type="EMBL" id="EXM37480.1"/>
    </source>
</evidence>
<gene>
    <name evidence="1" type="ORF">RASY3_12890</name>
</gene>
<dbReference type="RefSeq" id="WP_037288901.1">
    <property type="nucleotide sequence ID" value="NZ_JEOB01000004.1"/>
</dbReference>
<dbReference type="InterPro" id="IPR025352">
    <property type="entry name" value="DUF4256"/>
</dbReference>
<dbReference type="Pfam" id="PF14066">
    <property type="entry name" value="DUF4256"/>
    <property type="match status" value="1"/>
</dbReference>
<dbReference type="EMBL" id="JEOB01000004">
    <property type="protein sequence ID" value="EXM37480.1"/>
    <property type="molecule type" value="Genomic_DNA"/>
</dbReference>
<protein>
    <recommendedName>
        <fullName evidence="3">DUF4256 domain-containing protein</fullName>
    </recommendedName>
</protein>
<sequence length="176" mass="20283">MNNPQLIEILRERFIKNAALHSGIDFETIIGRLTPKVLESLKYMEESGGELDIIAYDKSEDKYIFFDTSKESPIGRRSYCYDDEALNSRKANKPFSSAMKEAVDHCVEILSEEDYFFLQSLGDFDLKSSSWLYTPAEIRNRGGAIFGDKHFGRTFIYHNGAESYYSSRGFRVKLRV</sequence>
<dbReference type="OrthoDB" id="8442276at2"/>
<dbReference type="AlphaFoldDB" id="A0A011WKC3"/>
<dbReference type="Proteomes" id="UP000021369">
    <property type="component" value="Unassembled WGS sequence"/>
</dbReference>
<reference evidence="1 2" key="1">
    <citation type="submission" date="2013-06" db="EMBL/GenBank/DDBJ databases">
        <title>Rumen cellulosomics: divergent fiber-degrading strategies revealed by comparative genome-wide analysis of six Ruminococcal strains.</title>
        <authorList>
            <person name="Dassa B."/>
            <person name="Borovok I."/>
            <person name="Lamed R."/>
            <person name="Flint H."/>
            <person name="Yeoman C.J."/>
            <person name="White B."/>
            <person name="Bayer E.A."/>
        </authorList>
    </citation>
    <scope>NUCLEOTIDE SEQUENCE [LARGE SCALE GENOMIC DNA]</scope>
    <source>
        <strain evidence="1 2">SY3</strain>
    </source>
</reference>
<keyword evidence="2" id="KW-1185">Reference proteome</keyword>
<comment type="caution">
    <text evidence="1">The sequence shown here is derived from an EMBL/GenBank/DDBJ whole genome shotgun (WGS) entry which is preliminary data.</text>
</comment>
<accession>A0A011WKC3</accession>
<organism evidence="1 2">
    <name type="scientific">Ruminococcus albus SY3</name>
    <dbReference type="NCBI Taxonomy" id="1341156"/>
    <lineage>
        <taxon>Bacteria</taxon>
        <taxon>Bacillati</taxon>
        <taxon>Bacillota</taxon>
        <taxon>Clostridia</taxon>
        <taxon>Eubacteriales</taxon>
        <taxon>Oscillospiraceae</taxon>
        <taxon>Ruminococcus</taxon>
    </lineage>
</organism>
<evidence type="ECO:0008006" key="3">
    <source>
        <dbReference type="Google" id="ProtNLM"/>
    </source>
</evidence>